<keyword evidence="3" id="KW-1185">Reference proteome</keyword>
<name>I3CIT6_9GAMM</name>
<dbReference type="RefSeq" id="WP_002690782.1">
    <property type="nucleotide sequence ID" value="NZ_JH600070.1"/>
</dbReference>
<proteinExistence type="predicted"/>
<gene>
    <name evidence="2" type="ORF">BegalDRAFT_2688</name>
</gene>
<protein>
    <submittedName>
        <fullName evidence="2">Nitric oxide reductase activation protein</fullName>
    </submittedName>
</protein>
<evidence type="ECO:0000313" key="2">
    <source>
        <dbReference type="EMBL" id="EIJ43529.1"/>
    </source>
</evidence>
<dbReference type="eggNOG" id="COG4548">
    <property type="taxonomic scope" value="Bacteria"/>
</dbReference>
<dbReference type="STRING" id="395493.BegalDRAFT_2688"/>
<sequence>MTHGLHHPLTAKQLQETLNEYVGLILMAHRQLDEAVKALATLPRPQQDWVLEWVRVVSRQNMELGYEFIHQVSYALSLMDENGVEEWITAVIETYDKEGLNKALEQLSMVGQFAQQYRLNNMGLPLIQVQNILQHFIIGLDGRALKIEAGDVAFTDTETLFLPTALSHFDDKELNFLLYKATATHLWAQTWFGTWRLSLATASTQFPNREKAIRLFHVLERLRLDACIQRELSGLYRDMQALLARLGEPAIPTGWEAIAQQLADPQASVQDSYTILNQIHSWAVPEPVAYQGILLPEQVEQVMNLRKVHDKKTLQKALAELLQKQPEQTQETDESTQLNAQPIAEQQPQLNEKTLQNLLSLQGEGAPEQPELKDVIASIKQDYGEIPPDYWLIPAGAGQGEPDFFNPEKKHRDLADTNSPIFSYPEWNYQRQRYHKDWCQLREVDVPLKQDNFVQETRYKYRGLLLNLRRTFEALRGGNQWQRRQPYGEDIDLEALITAYTDAQAGHEMSQRVFTHLRRLDRDIAVMLMIDMSGSTKGWINLAERESLVLLCDVLELLGDRYAIYGFSGATRKRCEIFPIKCFDEPYNMTVQQRISGINAQEYTRMGVAIRHLTQRLLTTDAQIRLLITLSDGRPDDEGENYRGVYGLEDTRRALLEAKKVGIHPFCITIDSQAKTYLPYMYGAVNYAVIDKVEQLPIKVAEVYRKLTS</sequence>
<dbReference type="InterPro" id="IPR036465">
    <property type="entry name" value="vWFA_dom_sf"/>
</dbReference>
<dbReference type="Proteomes" id="UP000005744">
    <property type="component" value="Unassembled WGS sequence"/>
</dbReference>
<dbReference type="PANTHER" id="PTHR41248:SF1">
    <property type="entry name" value="NORD PROTEIN"/>
    <property type="match status" value="1"/>
</dbReference>
<dbReference type="AlphaFoldDB" id="I3CIT6"/>
<evidence type="ECO:0000259" key="1">
    <source>
        <dbReference type="SMART" id="SM00327"/>
    </source>
</evidence>
<dbReference type="PANTHER" id="PTHR41248">
    <property type="entry name" value="NORD PROTEIN"/>
    <property type="match status" value="1"/>
</dbReference>
<dbReference type="Gene3D" id="3.40.50.410">
    <property type="entry name" value="von Willebrand factor, type A domain"/>
    <property type="match status" value="1"/>
</dbReference>
<dbReference type="EMBL" id="JH600070">
    <property type="protein sequence ID" value="EIJ43529.1"/>
    <property type="molecule type" value="Genomic_DNA"/>
</dbReference>
<dbReference type="CDD" id="cd01454">
    <property type="entry name" value="vWA_norD_type"/>
    <property type="match status" value="1"/>
</dbReference>
<reference evidence="2 3" key="1">
    <citation type="submission" date="2011-11" db="EMBL/GenBank/DDBJ databases">
        <title>Improved High-Quality Draft sequence of Beggiatoa alba B18lD.</title>
        <authorList>
            <consortium name="US DOE Joint Genome Institute"/>
            <person name="Lucas S."/>
            <person name="Han J."/>
            <person name="Lapidus A."/>
            <person name="Cheng J.-F."/>
            <person name="Goodwin L."/>
            <person name="Pitluck S."/>
            <person name="Peters L."/>
            <person name="Mikhailova N."/>
            <person name="Held B."/>
            <person name="Detter J.C."/>
            <person name="Han C."/>
            <person name="Tapia R."/>
            <person name="Land M."/>
            <person name="Hauser L."/>
            <person name="Kyrpides N."/>
            <person name="Ivanova N."/>
            <person name="Pagani I."/>
            <person name="Samuel K."/>
            <person name="Teske A."/>
            <person name="Mueller J."/>
            <person name="Woyke T."/>
        </authorList>
    </citation>
    <scope>NUCLEOTIDE SEQUENCE [LARGE SCALE GENOMIC DNA]</scope>
    <source>
        <strain evidence="2 3">B18LD</strain>
    </source>
</reference>
<feature type="domain" description="VWFA" evidence="1">
    <location>
        <begin position="523"/>
        <end position="708"/>
    </location>
</feature>
<accession>I3CIT6</accession>
<dbReference type="InterPro" id="IPR002035">
    <property type="entry name" value="VWF_A"/>
</dbReference>
<organism evidence="2 3">
    <name type="scientific">Beggiatoa alba B18LD</name>
    <dbReference type="NCBI Taxonomy" id="395493"/>
    <lineage>
        <taxon>Bacteria</taxon>
        <taxon>Pseudomonadati</taxon>
        <taxon>Pseudomonadota</taxon>
        <taxon>Gammaproteobacteria</taxon>
        <taxon>Thiotrichales</taxon>
        <taxon>Thiotrichaceae</taxon>
        <taxon>Beggiatoa</taxon>
    </lineage>
</organism>
<dbReference type="SMART" id="SM00327">
    <property type="entry name" value="VWA"/>
    <property type="match status" value="1"/>
</dbReference>
<dbReference type="SUPFAM" id="SSF53300">
    <property type="entry name" value="vWA-like"/>
    <property type="match status" value="1"/>
</dbReference>
<evidence type="ECO:0000313" key="3">
    <source>
        <dbReference type="Proteomes" id="UP000005744"/>
    </source>
</evidence>
<dbReference type="HOGENOM" id="CLU_024042_0_0_6"/>
<dbReference type="InterPro" id="IPR051928">
    <property type="entry name" value="NorD/CobT"/>
</dbReference>